<dbReference type="InterPro" id="IPR028994">
    <property type="entry name" value="Integrin_alpha_N"/>
</dbReference>
<evidence type="ECO:0000313" key="3">
    <source>
        <dbReference type="Proteomes" id="UP000786693"/>
    </source>
</evidence>
<dbReference type="SUPFAM" id="SSF69318">
    <property type="entry name" value="Integrin alpha N-terminal domain"/>
    <property type="match status" value="1"/>
</dbReference>
<keyword evidence="1" id="KW-0732">Signal</keyword>
<dbReference type="Proteomes" id="UP000786693">
    <property type="component" value="Unassembled WGS sequence"/>
</dbReference>
<name>A0ABQ4NJX0_9RHOB</name>
<protein>
    <recommendedName>
        <fullName evidence="4">Repeat domain-containing protein</fullName>
    </recommendedName>
</protein>
<evidence type="ECO:0008006" key="4">
    <source>
        <dbReference type="Google" id="ProtNLM"/>
    </source>
</evidence>
<organism evidence="2 3">
    <name type="scientific">Jannaschia pagri</name>
    <dbReference type="NCBI Taxonomy" id="2829797"/>
    <lineage>
        <taxon>Bacteria</taxon>
        <taxon>Pseudomonadati</taxon>
        <taxon>Pseudomonadota</taxon>
        <taxon>Alphaproteobacteria</taxon>
        <taxon>Rhodobacterales</taxon>
        <taxon>Roseobacteraceae</taxon>
        <taxon>Jannaschia</taxon>
    </lineage>
</organism>
<comment type="caution">
    <text evidence="2">The sequence shown here is derived from an EMBL/GenBank/DDBJ whole genome shotgun (WGS) entry which is preliminary data.</text>
</comment>
<sequence length="271" mass="28530">MTSPGAPRGLLHAWRRRVRGAVAGVALVAAVPAAACVSLSDNAALPGSLTRDDSGTRGAWYEDPTRAYGHDIMGEVQDAETLRAVVDGETCTVVEAAAGEGFVFEDIAPRLSDVDGDGIPEVIAVRSSFSLGGQLIIYRAEGAELVPLAATPHIGRRNRWLAPAAWGDLDGDGAWEVAYVDRPHLAKTLRVWRFGRSGLIEVATAAGVTNHRIGEPFISGGLRQCEDGPEIILASADWTRLLAARVTGGAVRLFDLGPWSRASAGRALSCG</sequence>
<gene>
    <name evidence="2" type="ORF">JANAI62_13380</name>
</gene>
<reference evidence="2 3" key="1">
    <citation type="submission" date="2021-05" db="EMBL/GenBank/DDBJ databases">
        <title>Bacteria Genome sequencing.</title>
        <authorList>
            <person name="Takabe Y."/>
            <person name="Nakajima Y."/>
            <person name="Suzuki S."/>
            <person name="Shiozaki T."/>
        </authorList>
    </citation>
    <scope>NUCLEOTIDE SEQUENCE [LARGE SCALE GENOMIC DNA]</scope>
    <source>
        <strain evidence="2 3">AI_62</strain>
    </source>
</reference>
<dbReference type="InterPro" id="IPR013517">
    <property type="entry name" value="FG-GAP"/>
</dbReference>
<accession>A0ABQ4NJX0</accession>
<keyword evidence="3" id="KW-1185">Reference proteome</keyword>
<dbReference type="EMBL" id="BPFH01000002">
    <property type="protein sequence ID" value="GIT94715.1"/>
    <property type="molecule type" value="Genomic_DNA"/>
</dbReference>
<proteinExistence type="predicted"/>
<evidence type="ECO:0000256" key="1">
    <source>
        <dbReference type="ARBA" id="ARBA00022729"/>
    </source>
</evidence>
<evidence type="ECO:0000313" key="2">
    <source>
        <dbReference type="EMBL" id="GIT94715.1"/>
    </source>
</evidence>
<dbReference type="Pfam" id="PF13517">
    <property type="entry name" value="FG-GAP_3"/>
    <property type="match status" value="1"/>
</dbReference>